<keyword evidence="1" id="KW-0813">Transport</keyword>
<feature type="transmembrane region" description="Helical" evidence="1">
    <location>
        <begin position="91"/>
        <end position="110"/>
    </location>
</feature>
<accession>A0A6N1VGW0</accession>
<comment type="function">
    <text evidence="1">Involved in the import of queuosine (Q) precursors, required for Q precursor salvage.</text>
</comment>
<feature type="transmembrane region" description="Helical" evidence="1">
    <location>
        <begin position="7"/>
        <end position="25"/>
    </location>
</feature>
<dbReference type="InterPro" id="IPR003744">
    <property type="entry name" value="YhhQ"/>
</dbReference>
<keyword evidence="1" id="KW-1133">Transmembrane helix</keyword>
<reference evidence="2 3" key="1">
    <citation type="submission" date="2020-06" db="EMBL/GenBank/DDBJ databases">
        <title>Oricola thermophila sp. nov. isolated from a tidal sediments.</title>
        <authorList>
            <person name="Kwon K.K."/>
            <person name="Yang S.-H."/>
            <person name="Park M.-J."/>
        </authorList>
    </citation>
    <scope>NUCLEOTIDE SEQUENCE [LARGE SCALE GENOMIC DNA]</scope>
    <source>
        <strain evidence="2 3">MEBiC13590</strain>
    </source>
</reference>
<dbReference type="NCBIfam" id="TIGR00697">
    <property type="entry name" value="queuosine precursor transporter"/>
    <property type="match status" value="1"/>
</dbReference>
<evidence type="ECO:0000256" key="1">
    <source>
        <dbReference type="HAMAP-Rule" id="MF_02088"/>
    </source>
</evidence>
<dbReference type="PANTHER" id="PTHR34300:SF1">
    <property type="entry name" value="QUEUOSINE PRECURSOR TRANSPORTER"/>
    <property type="match status" value="1"/>
</dbReference>
<keyword evidence="3" id="KW-1185">Reference proteome</keyword>
<dbReference type="Proteomes" id="UP000509367">
    <property type="component" value="Chromosome"/>
</dbReference>
<name>A0A6N1VGW0_9HYPH</name>
<sequence>MRDTRTFLPFIVAMCAVVAASNWLVQFPVRATFGGIDLADILTWGAFTYPAAFLVTDLTNRRFGPAAARGVVVAGFVLAVVLSVWLASPRIAVASGSAFLVAQMLDVAVFEKLRRQAWWKAPLVSSLFGSVIDTVLFFGIAFSARMAFIDAGFGMEDSSLAFPVPFLGIGVEVPLWVSLAAGDFCVKILVAVVLLAPYRVLRAFIADRSAVPA</sequence>
<gene>
    <name evidence="2" type="ORF">HTY61_17655</name>
</gene>
<evidence type="ECO:0000313" key="2">
    <source>
        <dbReference type="EMBL" id="QKV20141.1"/>
    </source>
</evidence>
<comment type="subcellular location">
    <subcellularLocation>
        <location evidence="1">Cell inner membrane</location>
        <topology evidence="1">Multi-pass membrane protein</topology>
    </subcellularLocation>
</comment>
<dbReference type="AlphaFoldDB" id="A0A6N1VGW0"/>
<dbReference type="Pfam" id="PF02592">
    <property type="entry name" value="Vut_1"/>
    <property type="match status" value="1"/>
</dbReference>
<feature type="transmembrane region" description="Helical" evidence="1">
    <location>
        <begin position="131"/>
        <end position="155"/>
    </location>
</feature>
<feature type="transmembrane region" description="Helical" evidence="1">
    <location>
        <begin position="175"/>
        <end position="198"/>
    </location>
</feature>
<dbReference type="EMBL" id="CP054836">
    <property type="protein sequence ID" value="QKV20141.1"/>
    <property type="molecule type" value="Genomic_DNA"/>
</dbReference>
<feature type="transmembrane region" description="Helical" evidence="1">
    <location>
        <begin position="66"/>
        <end position="85"/>
    </location>
</feature>
<proteinExistence type="inferred from homology"/>
<keyword evidence="1" id="KW-0812">Transmembrane</keyword>
<dbReference type="KEGG" id="orm:HTY61_17655"/>
<comment type="similarity">
    <text evidence="1">Belongs to the vitamin uptake transporter (VUT/ECF) (TC 2.A.88) family. Q precursor transporter subfamily.</text>
</comment>
<dbReference type="RefSeq" id="WP_175278032.1">
    <property type="nucleotide sequence ID" value="NZ_CP054836.1"/>
</dbReference>
<dbReference type="GO" id="GO:0022857">
    <property type="term" value="F:transmembrane transporter activity"/>
    <property type="evidence" value="ECO:0007669"/>
    <property type="project" value="UniProtKB-UniRule"/>
</dbReference>
<protein>
    <recommendedName>
        <fullName evidence="1">Probable queuosine precursor transporter</fullName>
        <shortName evidence="1">Q precursor transporter</shortName>
    </recommendedName>
</protein>
<dbReference type="HAMAP" id="MF_02088">
    <property type="entry name" value="Q_prec_transport"/>
    <property type="match status" value="1"/>
</dbReference>
<dbReference type="GO" id="GO:0005886">
    <property type="term" value="C:plasma membrane"/>
    <property type="evidence" value="ECO:0007669"/>
    <property type="project" value="UniProtKB-SubCell"/>
</dbReference>
<keyword evidence="1" id="KW-0997">Cell inner membrane</keyword>
<keyword evidence="1" id="KW-0472">Membrane</keyword>
<feature type="transmembrane region" description="Helical" evidence="1">
    <location>
        <begin position="31"/>
        <end position="54"/>
    </location>
</feature>
<evidence type="ECO:0000313" key="3">
    <source>
        <dbReference type="Proteomes" id="UP000509367"/>
    </source>
</evidence>
<dbReference type="PANTHER" id="PTHR34300">
    <property type="entry name" value="QUEUOSINE PRECURSOR TRANSPORTER-RELATED"/>
    <property type="match status" value="1"/>
</dbReference>
<organism evidence="2 3">
    <name type="scientific">Oricola thermophila</name>
    <dbReference type="NCBI Taxonomy" id="2742145"/>
    <lineage>
        <taxon>Bacteria</taxon>
        <taxon>Pseudomonadati</taxon>
        <taxon>Pseudomonadota</taxon>
        <taxon>Alphaproteobacteria</taxon>
        <taxon>Hyphomicrobiales</taxon>
        <taxon>Ahrensiaceae</taxon>
        <taxon>Oricola</taxon>
    </lineage>
</organism>
<keyword evidence="1" id="KW-1003">Cell membrane</keyword>